<organism evidence="2 3">
    <name type="scientific">Microbacterium suwonense</name>
    <dbReference type="NCBI Taxonomy" id="683047"/>
    <lineage>
        <taxon>Bacteria</taxon>
        <taxon>Bacillati</taxon>
        <taxon>Actinomycetota</taxon>
        <taxon>Actinomycetes</taxon>
        <taxon>Micrococcales</taxon>
        <taxon>Microbacteriaceae</taxon>
        <taxon>Microbacterium</taxon>
    </lineage>
</organism>
<keyword evidence="1" id="KW-0812">Transmembrane</keyword>
<dbReference type="RefSeq" id="WP_286298960.1">
    <property type="nucleotide sequence ID" value="NZ_AP027728.1"/>
</dbReference>
<evidence type="ECO:0000256" key="1">
    <source>
        <dbReference type="SAM" id="Phobius"/>
    </source>
</evidence>
<keyword evidence="1" id="KW-0472">Membrane</keyword>
<reference evidence="3" key="1">
    <citation type="journal article" date="2019" name="Int. J. Syst. Evol. Microbiol.">
        <title>The Global Catalogue of Microorganisms (GCM) 10K type strain sequencing project: providing services to taxonomists for standard genome sequencing and annotation.</title>
        <authorList>
            <consortium name="The Broad Institute Genomics Platform"/>
            <consortium name="The Broad Institute Genome Sequencing Center for Infectious Disease"/>
            <person name="Wu L."/>
            <person name="Ma J."/>
        </authorList>
    </citation>
    <scope>NUCLEOTIDE SEQUENCE [LARGE SCALE GENOMIC DNA]</scope>
    <source>
        <strain evidence="3">NBRC 106310</strain>
    </source>
</reference>
<keyword evidence="1" id="KW-1133">Transmembrane helix</keyword>
<accession>A0ABN6X521</accession>
<proteinExistence type="predicted"/>
<dbReference type="EMBL" id="AP027728">
    <property type="protein sequence ID" value="BDZ39077.1"/>
    <property type="molecule type" value="Genomic_DNA"/>
</dbReference>
<keyword evidence="3" id="KW-1185">Reference proteome</keyword>
<evidence type="ECO:0000313" key="2">
    <source>
        <dbReference type="EMBL" id="BDZ39077.1"/>
    </source>
</evidence>
<dbReference type="Proteomes" id="UP001321543">
    <property type="component" value="Chromosome"/>
</dbReference>
<gene>
    <name evidence="2" type="ORF">GCM10025863_16910</name>
</gene>
<feature type="transmembrane region" description="Helical" evidence="1">
    <location>
        <begin position="12"/>
        <end position="29"/>
    </location>
</feature>
<name>A0ABN6X521_9MICO</name>
<sequence>MDPIWAAAADLWWIAPAVAGAGAVGFATVRRRQTVNGKRLGYDAARLELRQAQKDARAAAVTVRIARAETTRMVADRAAARTDADAVASARRALREAQLASKAATARVKAARARVSAERAALGAGDLPLDRVRSRHDAILARWMEYETDPAKLLAFPGMSDGRQPHTAAFFAALERARDLRPPREGERVTASAFSDYRRAVDDLERALDVAERSARGEKNPSDLPDALREAARTLMEKSTEALNRTTDLLGDWNARRRRGR</sequence>
<evidence type="ECO:0000313" key="3">
    <source>
        <dbReference type="Proteomes" id="UP001321543"/>
    </source>
</evidence>
<protein>
    <recommendedName>
        <fullName evidence="4">Secreted protein</fullName>
    </recommendedName>
</protein>
<evidence type="ECO:0008006" key="4">
    <source>
        <dbReference type="Google" id="ProtNLM"/>
    </source>
</evidence>